<dbReference type="NCBIfam" id="TIGR00668">
    <property type="entry name" value="apaH"/>
    <property type="match status" value="1"/>
</dbReference>
<dbReference type="InterPro" id="IPR004843">
    <property type="entry name" value="Calcineurin-like_PHP"/>
</dbReference>
<accession>S3CAI5</accession>
<name>S3CAI5_9BURK</name>
<sequence>MVSSTTSTSSSGTLFAIGDLQGCLESLEELLTQLPQDAELLFVGDLVNRGPQSLQTLRFVKNLGSRARSILGNHDLHLLAVAAGAGEMHKKDTIADILSAPDRDELINWLRNQPLLIEQGDVLFAHAGIHPLWDLPTAQKLAQEAHEALAGPQWQRWLQGMYGNTQWSPDLTGEKRMRAILNGFTRMRFVNALTGELDFDLKEGAGTAPKGWVPWFEYKHRLLCDHTICFGHWSMLGLINRPNLVAIDTGCLWGGELTAVRFPDRRIFQEKCPCWANPLAFSKKHKKD</sequence>
<comment type="function">
    <text evidence="1">Hydrolyzes diadenosine 5',5'''-P1,P4-tetraphosphate to yield ADP.</text>
</comment>
<dbReference type="Proteomes" id="UP000014400">
    <property type="component" value="Unassembled WGS sequence"/>
</dbReference>
<dbReference type="PIRSF" id="PIRSF000903">
    <property type="entry name" value="B5n-ttraPtase_sm"/>
    <property type="match status" value="1"/>
</dbReference>
<evidence type="ECO:0000256" key="7">
    <source>
        <dbReference type="ARBA" id="ARBA00033210"/>
    </source>
</evidence>
<evidence type="ECO:0000313" key="10">
    <source>
        <dbReference type="EMBL" id="EPD97684.1"/>
    </source>
</evidence>
<dbReference type="InterPro" id="IPR029052">
    <property type="entry name" value="Metallo-depent_PP-like"/>
</dbReference>
<dbReference type="eggNOG" id="COG0639">
    <property type="taxonomic scope" value="Bacteria"/>
</dbReference>
<protein>
    <recommendedName>
        <fullName evidence="3">bis(5'-nucleosyl)-tetraphosphatase (symmetrical)</fullName>
        <ecNumber evidence="3">3.6.1.41</ecNumber>
    </recommendedName>
    <alternativeName>
        <fullName evidence="6">Ap4A hydrolase</fullName>
    </alternativeName>
    <alternativeName>
        <fullName evidence="5">Diadenosine 5',5'''-P1,P4-tetraphosphate pyrophosphohydrolase</fullName>
    </alternativeName>
    <alternativeName>
        <fullName evidence="7">Diadenosine tetraphosphatase</fullName>
    </alternativeName>
</protein>
<comment type="caution">
    <text evidence="10">The sequence shown here is derived from an EMBL/GenBank/DDBJ whole genome shotgun (WGS) entry which is preliminary data.</text>
</comment>
<feature type="domain" description="Calcineurin-like phosphoesterase" evidence="9">
    <location>
        <begin position="15"/>
        <end position="141"/>
    </location>
</feature>
<reference evidence="10 11" key="1">
    <citation type="submission" date="2013-04" db="EMBL/GenBank/DDBJ databases">
        <title>The Genome Sequence of Sutterella wadsworthensis HGA0223.</title>
        <authorList>
            <consortium name="The Broad Institute Genomics Platform"/>
            <person name="Earl A."/>
            <person name="Ward D."/>
            <person name="Feldgarden M."/>
            <person name="Gevers D."/>
            <person name="Schmidt T.M."/>
            <person name="Dover J."/>
            <person name="Dai D."/>
            <person name="Walker B."/>
            <person name="Young S."/>
            <person name="Zeng Q."/>
            <person name="Gargeya S."/>
            <person name="Fitzgerald M."/>
            <person name="Haas B."/>
            <person name="Abouelleil A."/>
            <person name="Allen A.W."/>
            <person name="Alvarado L."/>
            <person name="Arachchi H.M."/>
            <person name="Berlin A.M."/>
            <person name="Chapman S.B."/>
            <person name="Gainer-Dewar J."/>
            <person name="Goldberg J."/>
            <person name="Griggs A."/>
            <person name="Gujja S."/>
            <person name="Hansen M."/>
            <person name="Howarth C."/>
            <person name="Imamovic A."/>
            <person name="Ireland A."/>
            <person name="Larimer J."/>
            <person name="McCowan C."/>
            <person name="Murphy C."/>
            <person name="Pearson M."/>
            <person name="Poon T.W."/>
            <person name="Priest M."/>
            <person name="Roberts A."/>
            <person name="Saif S."/>
            <person name="Shea T."/>
            <person name="Sisk P."/>
            <person name="Sykes S."/>
            <person name="Wortman J."/>
            <person name="Nusbaum C."/>
            <person name="Birren B."/>
        </authorList>
    </citation>
    <scope>NUCLEOTIDE SEQUENCE [LARGE SCALE GENOMIC DNA]</scope>
    <source>
        <strain evidence="10 11">HGA0223</strain>
    </source>
</reference>
<gene>
    <name evidence="10" type="ORF">HMPREF1476_02161</name>
</gene>
<dbReference type="PANTHER" id="PTHR40942:SF4">
    <property type="entry name" value="CYTOCHROME C5"/>
    <property type="match status" value="1"/>
</dbReference>
<evidence type="ECO:0000256" key="8">
    <source>
        <dbReference type="ARBA" id="ARBA00049417"/>
    </source>
</evidence>
<evidence type="ECO:0000256" key="1">
    <source>
        <dbReference type="ARBA" id="ARBA00003413"/>
    </source>
</evidence>
<dbReference type="EMBL" id="ATCF01000034">
    <property type="protein sequence ID" value="EPD97684.1"/>
    <property type="molecule type" value="Genomic_DNA"/>
</dbReference>
<organism evidence="10 11">
    <name type="scientific">Sutterella wadsworthensis HGA0223</name>
    <dbReference type="NCBI Taxonomy" id="1203554"/>
    <lineage>
        <taxon>Bacteria</taxon>
        <taxon>Pseudomonadati</taxon>
        <taxon>Pseudomonadota</taxon>
        <taxon>Betaproteobacteria</taxon>
        <taxon>Burkholderiales</taxon>
        <taxon>Sutterellaceae</taxon>
        <taxon>Sutterella</taxon>
    </lineage>
</organism>
<proteinExistence type="inferred from homology"/>
<evidence type="ECO:0000256" key="2">
    <source>
        <dbReference type="ARBA" id="ARBA00005419"/>
    </source>
</evidence>
<keyword evidence="4" id="KW-0378">Hydrolase</keyword>
<evidence type="ECO:0000256" key="4">
    <source>
        <dbReference type="ARBA" id="ARBA00022801"/>
    </source>
</evidence>
<evidence type="ECO:0000259" key="9">
    <source>
        <dbReference type="Pfam" id="PF00149"/>
    </source>
</evidence>
<dbReference type="SUPFAM" id="SSF56300">
    <property type="entry name" value="Metallo-dependent phosphatases"/>
    <property type="match status" value="1"/>
</dbReference>
<evidence type="ECO:0000256" key="6">
    <source>
        <dbReference type="ARBA" id="ARBA00032248"/>
    </source>
</evidence>
<dbReference type="RefSeq" id="WP_005429465.1">
    <property type="nucleotide sequence ID" value="NZ_KE150481.1"/>
</dbReference>
<dbReference type="PANTHER" id="PTHR40942">
    <property type="match status" value="1"/>
</dbReference>
<dbReference type="STRING" id="1203554.HMPREF1476_02161"/>
<evidence type="ECO:0000256" key="5">
    <source>
        <dbReference type="ARBA" id="ARBA00031248"/>
    </source>
</evidence>
<dbReference type="CDD" id="cd07422">
    <property type="entry name" value="MPP_ApaH"/>
    <property type="match status" value="1"/>
</dbReference>
<keyword evidence="11" id="KW-1185">Reference proteome</keyword>
<dbReference type="InterPro" id="IPR004617">
    <property type="entry name" value="ApaH"/>
</dbReference>
<dbReference type="GO" id="GO:0008803">
    <property type="term" value="F:bis(5'-nucleosyl)-tetraphosphatase (symmetrical) activity"/>
    <property type="evidence" value="ECO:0007669"/>
    <property type="project" value="UniProtKB-EC"/>
</dbReference>
<comment type="catalytic activity">
    <reaction evidence="8">
        <text>P(1),P(4)-bis(5'-adenosyl) tetraphosphate + H2O = 2 ADP + 2 H(+)</text>
        <dbReference type="Rhea" id="RHEA:24252"/>
        <dbReference type="ChEBI" id="CHEBI:15377"/>
        <dbReference type="ChEBI" id="CHEBI:15378"/>
        <dbReference type="ChEBI" id="CHEBI:58141"/>
        <dbReference type="ChEBI" id="CHEBI:456216"/>
        <dbReference type="EC" id="3.6.1.41"/>
    </reaction>
</comment>
<dbReference type="AlphaFoldDB" id="S3CAI5"/>
<dbReference type="HOGENOM" id="CLU_056184_1_0_4"/>
<comment type="similarity">
    <text evidence="2">Belongs to the Ap4A hydrolase family.</text>
</comment>
<dbReference type="PATRIC" id="fig|1203554.3.peg.2243"/>
<dbReference type="EC" id="3.6.1.41" evidence="3"/>
<dbReference type="GeneID" id="64062466"/>
<dbReference type="Gene3D" id="3.60.21.10">
    <property type="match status" value="1"/>
</dbReference>
<dbReference type="NCBIfam" id="NF001204">
    <property type="entry name" value="PRK00166.1"/>
    <property type="match status" value="1"/>
</dbReference>
<dbReference type="Pfam" id="PF00149">
    <property type="entry name" value="Metallophos"/>
    <property type="match status" value="1"/>
</dbReference>
<evidence type="ECO:0000256" key="3">
    <source>
        <dbReference type="ARBA" id="ARBA00012506"/>
    </source>
</evidence>
<evidence type="ECO:0000313" key="11">
    <source>
        <dbReference type="Proteomes" id="UP000014400"/>
    </source>
</evidence>